<dbReference type="InterPro" id="IPR007730">
    <property type="entry name" value="SPOR-like_dom"/>
</dbReference>
<dbReference type="Proteomes" id="UP000321901">
    <property type="component" value="Unassembled WGS sequence"/>
</dbReference>
<evidence type="ECO:0000313" key="3">
    <source>
        <dbReference type="EMBL" id="GEN83559.1"/>
    </source>
</evidence>
<evidence type="ECO:0000256" key="1">
    <source>
        <dbReference type="ARBA" id="ARBA00022801"/>
    </source>
</evidence>
<dbReference type="PROSITE" id="PS51724">
    <property type="entry name" value="SPOR"/>
    <property type="match status" value="1"/>
</dbReference>
<keyword evidence="1" id="KW-0378">Hydrolase</keyword>
<proteinExistence type="predicted"/>
<comment type="caution">
    <text evidence="3">The sequence shown here is derived from an EMBL/GenBank/DDBJ whole genome shotgun (WGS) entry which is preliminary data.</text>
</comment>
<dbReference type="InterPro" id="IPR002508">
    <property type="entry name" value="MurNAc-LAA_cat"/>
</dbReference>
<dbReference type="EMBL" id="BJYL01000023">
    <property type="protein sequence ID" value="GEN83559.1"/>
    <property type="molecule type" value="Genomic_DNA"/>
</dbReference>
<gene>
    <name evidence="3" type="primary">cwlC</name>
    <name evidence="3" type="ORF">SLU01_18710</name>
</gene>
<keyword evidence="4" id="KW-1185">Reference proteome</keyword>
<organism evidence="3 4">
    <name type="scientific">Sporosarcina luteola</name>
    <dbReference type="NCBI Taxonomy" id="582850"/>
    <lineage>
        <taxon>Bacteria</taxon>
        <taxon>Bacillati</taxon>
        <taxon>Bacillota</taxon>
        <taxon>Bacilli</taxon>
        <taxon>Bacillales</taxon>
        <taxon>Caryophanaceae</taxon>
        <taxon>Sporosarcina</taxon>
    </lineage>
</organism>
<dbReference type="SMART" id="SM00646">
    <property type="entry name" value="Ami_3"/>
    <property type="match status" value="1"/>
</dbReference>
<dbReference type="GO" id="GO:0009253">
    <property type="term" value="P:peptidoglycan catabolic process"/>
    <property type="evidence" value="ECO:0007669"/>
    <property type="project" value="InterPro"/>
</dbReference>
<dbReference type="InterPro" id="IPR036680">
    <property type="entry name" value="SPOR-like_sf"/>
</dbReference>
<dbReference type="InterPro" id="IPR050695">
    <property type="entry name" value="N-acetylmuramoyl_amidase_3"/>
</dbReference>
<evidence type="ECO:0000313" key="4">
    <source>
        <dbReference type="Proteomes" id="UP000321901"/>
    </source>
</evidence>
<evidence type="ECO:0000259" key="2">
    <source>
        <dbReference type="PROSITE" id="PS51724"/>
    </source>
</evidence>
<sequence>MVKIFIDPGHGGTDSGATGNGLLEKDVTLAIAKRVQNLLENEYSNATVRMSRTGDQTVSLGKRTQDANAWGADYYLSIHINAGGGTGYEDYIFDKLSDTSKTAQLRNTIHAEIVKTNDLKNRGKKKANFHVLRETKMSSMLTENGFIDNAADAAKMKVSAWIDNVARGHVNGLAVALGLKKKSSPPPSGVLYRVVTGSFTVRTNADEQIAMLKAHGFDSFIDTFTMNGVTYFRVITGSFKDKSNADKQVGDLKKVGVDSFLIVINE</sequence>
<protein>
    <submittedName>
        <fullName evidence="3">Sporulation-specific N-acetylmuramoyl-L-alanine amidase</fullName>
    </submittedName>
</protein>
<dbReference type="Pfam" id="PF01520">
    <property type="entry name" value="Amidase_3"/>
    <property type="match status" value="1"/>
</dbReference>
<dbReference type="Gene3D" id="3.40.630.40">
    <property type="entry name" value="Zn-dependent exopeptidases"/>
    <property type="match status" value="1"/>
</dbReference>
<dbReference type="GO" id="GO:0030288">
    <property type="term" value="C:outer membrane-bounded periplasmic space"/>
    <property type="evidence" value="ECO:0007669"/>
    <property type="project" value="TreeGrafter"/>
</dbReference>
<accession>A0A511Z7Z0</accession>
<dbReference type="OrthoDB" id="9763643at2"/>
<feature type="domain" description="SPOR" evidence="2">
    <location>
        <begin position="186"/>
        <end position="265"/>
    </location>
</feature>
<name>A0A511Z7Z0_9BACL</name>
<dbReference type="Gene3D" id="3.30.70.1070">
    <property type="entry name" value="Sporulation related repeat"/>
    <property type="match status" value="1"/>
</dbReference>
<dbReference type="PANTHER" id="PTHR30404:SF0">
    <property type="entry name" value="N-ACETYLMURAMOYL-L-ALANINE AMIDASE AMIC"/>
    <property type="match status" value="1"/>
</dbReference>
<dbReference type="GO" id="GO:0042834">
    <property type="term" value="F:peptidoglycan binding"/>
    <property type="evidence" value="ECO:0007669"/>
    <property type="project" value="InterPro"/>
</dbReference>
<dbReference type="Pfam" id="PF05036">
    <property type="entry name" value="SPOR"/>
    <property type="match status" value="1"/>
</dbReference>
<dbReference type="CDD" id="cd02696">
    <property type="entry name" value="MurNAc-LAA"/>
    <property type="match status" value="1"/>
</dbReference>
<dbReference type="AlphaFoldDB" id="A0A511Z7Z0"/>
<dbReference type="RefSeq" id="WP_147057592.1">
    <property type="nucleotide sequence ID" value="NZ_BJYL01000023.1"/>
</dbReference>
<dbReference type="SUPFAM" id="SSF53187">
    <property type="entry name" value="Zn-dependent exopeptidases"/>
    <property type="match status" value="1"/>
</dbReference>
<reference evidence="3 4" key="1">
    <citation type="submission" date="2019-07" db="EMBL/GenBank/DDBJ databases">
        <title>Whole genome shotgun sequence of Sporosarcina luteola NBRC 105378.</title>
        <authorList>
            <person name="Hosoyama A."/>
            <person name="Uohara A."/>
            <person name="Ohji S."/>
            <person name="Ichikawa N."/>
        </authorList>
    </citation>
    <scope>NUCLEOTIDE SEQUENCE [LARGE SCALE GENOMIC DNA]</scope>
    <source>
        <strain evidence="3 4">NBRC 105378</strain>
    </source>
</reference>
<dbReference type="SUPFAM" id="SSF110997">
    <property type="entry name" value="Sporulation related repeat"/>
    <property type="match status" value="1"/>
</dbReference>
<dbReference type="GO" id="GO:0008745">
    <property type="term" value="F:N-acetylmuramoyl-L-alanine amidase activity"/>
    <property type="evidence" value="ECO:0007669"/>
    <property type="project" value="InterPro"/>
</dbReference>
<dbReference type="PANTHER" id="PTHR30404">
    <property type="entry name" value="N-ACETYLMURAMOYL-L-ALANINE AMIDASE"/>
    <property type="match status" value="1"/>
</dbReference>